<proteinExistence type="predicted"/>
<dbReference type="EMBL" id="LUGO01000066">
    <property type="protein sequence ID" value="OXS38941.1"/>
    <property type="molecule type" value="Genomic_DNA"/>
</dbReference>
<dbReference type="KEGG" id="lagl:BEN83_02930"/>
<dbReference type="Proteomes" id="UP000234579">
    <property type="component" value="Unassembled WGS sequence"/>
</dbReference>
<dbReference type="RefSeq" id="WP_056977753.1">
    <property type="nucleotide sequence ID" value="NZ_BLAS01000036.1"/>
</dbReference>
<evidence type="ECO:0000313" key="3">
    <source>
        <dbReference type="EMBL" id="PLA75705.1"/>
    </source>
</evidence>
<evidence type="ECO:0000313" key="2">
    <source>
        <dbReference type="EMBL" id="OXS38941.1"/>
    </source>
</evidence>
<dbReference type="Proteomes" id="UP000215261">
    <property type="component" value="Unassembled WGS sequence"/>
</dbReference>
<reference evidence="2 5" key="1">
    <citation type="submission" date="2016-03" db="EMBL/GenBank/DDBJ databases">
        <title>Sequencing of Lactobacillus Species from Commercial Turkeys.</title>
        <authorList>
            <person name="Johnson T.J."/>
            <person name="Youmans B.P."/>
            <person name="Case K.A."/>
        </authorList>
    </citation>
    <scope>NUCLEOTIDE SEQUENCE [LARGE SCALE GENOMIC DNA]</scope>
    <source>
        <strain evidence="2 5">UMNLA1</strain>
    </source>
</reference>
<reference evidence="3" key="3">
    <citation type="submission" date="2017-12" db="EMBL/GenBank/DDBJ databases">
        <authorList>
            <person name="Hurst M.R.H."/>
        </authorList>
    </citation>
    <scope>NUCLEOTIDE SEQUENCE [LARGE SCALE GENOMIC DNA]</scope>
    <source>
        <strain evidence="3">268A</strain>
    </source>
</reference>
<dbReference type="AlphaFoldDB" id="A0A226RIZ5"/>
<reference evidence="6" key="2">
    <citation type="submission" date="2017-12" db="EMBL/GenBank/DDBJ databases">
        <authorList>
            <person name="Christensen H."/>
        </authorList>
    </citation>
    <scope>NUCLEOTIDE SEQUENCE [LARGE SCALE GENOMIC DNA]</scope>
    <source>
        <strain evidence="6">268A</strain>
    </source>
</reference>
<accession>A0A226RIZ5</accession>
<protein>
    <submittedName>
        <fullName evidence="2">Uncharacterized protein</fullName>
    </submittedName>
</protein>
<evidence type="ECO:0000313" key="4">
    <source>
        <dbReference type="EMBL" id="UXC64265.1"/>
    </source>
</evidence>
<dbReference type="EMBL" id="PKGI01000053">
    <property type="protein sequence ID" value="PLA75705.1"/>
    <property type="molecule type" value="Genomic_DNA"/>
</dbReference>
<dbReference type="Proteomes" id="UP001058429">
    <property type="component" value="Chromosome"/>
</dbReference>
<evidence type="ECO:0000313" key="1">
    <source>
        <dbReference type="EMBL" id="NME42731.1"/>
    </source>
</evidence>
<organism evidence="2 5">
    <name type="scientific">Ligilactobacillus agilis</name>
    <dbReference type="NCBI Taxonomy" id="1601"/>
    <lineage>
        <taxon>Bacteria</taxon>
        <taxon>Bacillati</taxon>
        <taxon>Bacillota</taxon>
        <taxon>Bacilli</taxon>
        <taxon>Lactobacillales</taxon>
        <taxon>Lactobacillaceae</taxon>
        <taxon>Ligilactobacillus</taxon>
    </lineage>
</organism>
<reference evidence="4" key="5">
    <citation type="submission" date="2022-09" db="EMBL/GenBank/DDBJ databases">
        <title>Complete genome of Ligilactobacillus agilis AM_LB6, isolated from chicken feces.</title>
        <authorList>
            <person name="den Bakker H.C."/>
            <person name="Mann A."/>
        </authorList>
    </citation>
    <scope>NUCLEOTIDE SEQUENCE</scope>
    <source>
        <strain evidence="4">AM_LB6</strain>
    </source>
</reference>
<name>A0A226RIZ5_9LACO</name>
<dbReference type="GeneID" id="75137074"/>
<dbReference type="EMBL" id="JABAFP010000033">
    <property type="protein sequence ID" value="NME42731.1"/>
    <property type="molecule type" value="Genomic_DNA"/>
</dbReference>
<dbReference type="EMBL" id="CP104396">
    <property type="protein sequence ID" value="UXC64265.1"/>
    <property type="molecule type" value="Genomic_DNA"/>
</dbReference>
<evidence type="ECO:0000313" key="5">
    <source>
        <dbReference type="Proteomes" id="UP000215261"/>
    </source>
</evidence>
<reference evidence="1 7" key="4">
    <citation type="submission" date="2020-04" db="EMBL/GenBank/DDBJ databases">
        <authorList>
            <person name="Hitch T.C.A."/>
            <person name="Wylensek D."/>
            <person name="Clavel T."/>
        </authorList>
    </citation>
    <scope>NUCLEOTIDE SEQUENCE [LARGE SCALE GENOMIC DNA]</scope>
    <source>
        <strain evidence="1 7">WCA-389-WT-5H1</strain>
    </source>
</reference>
<dbReference type="Proteomes" id="UP000563853">
    <property type="component" value="Unassembled WGS sequence"/>
</dbReference>
<evidence type="ECO:0000313" key="6">
    <source>
        <dbReference type="Proteomes" id="UP000234579"/>
    </source>
</evidence>
<evidence type="ECO:0000313" key="7">
    <source>
        <dbReference type="Proteomes" id="UP000563853"/>
    </source>
</evidence>
<sequence>MNDETIAKYRMKLPIQLDIPEDQLNAREFIRLIKKHKLQVTKAVETHLASACRYRNLINGLNKESYIKNSNGFMAKKLVELDKLRVISISNALSVAFYEKELDCRLVEDADDFLKLTKVKHQGDLDKVNEYEQCILKLSQNYCESYRVMVTEDYIGGKLPKFE</sequence>
<gene>
    <name evidence="2" type="ORF">AYP69_08010</name>
    <name evidence="3" type="ORF">CYR79_10015</name>
    <name evidence="1" type="ORF">HF863_08150</name>
    <name evidence="4" type="ORF">N4562_04425</name>
</gene>